<keyword evidence="3" id="KW-1185">Reference proteome</keyword>
<dbReference type="OrthoDB" id="7872079at2"/>
<name>A0A1I5GUH6_9RHOB</name>
<gene>
    <name evidence="2" type="ORF">SAMN04487859_1403</name>
</gene>
<evidence type="ECO:0000313" key="2">
    <source>
        <dbReference type="EMBL" id="SFO39714.1"/>
    </source>
</evidence>
<reference evidence="3" key="1">
    <citation type="submission" date="2016-10" db="EMBL/GenBank/DDBJ databases">
        <authorList>
            <person name="Varghese N."/>
            <person name="Submissions S."/>
        </authorList>
    </citation>
    <scope>NUCLEOTIDE SEQUENCE [LARGE SCALE GENOMIC DNA]</scope>
    <source>
        <strain evidence="3">DSM 28463</strain>
    </source>
</reference>
<dbReference type="Proteomes" id="UP000198599">
    <property type="component" value="Unassembled WGS sequence"/>
</dbReference>
<protein>
    <submittedName>
        <fullName evidence="2">Uncharacterized protein</fullName>
    </submittedName>
</protein>
<dbReference type="RefSeq" id="WP_143076419.1">
    <property type="nucleotide sequence ID" value="NZ_FOVP01000040.1"/>
</dbReference>
<dbReference type="AlphaFoldDB" id="A0A1I5GUH6"/>
<accession>A0A1I5GUH6</accession>
<evidence type="ECO:0000256" key="1">
    <source>
        <dbReference type="SAM" id="MobiDB-lite"/>
    </source>
</evidence>
<feature type="region of interest" description="Disordered" evidence="1">
    <location>
        <begin position="121"/>
        <end position="164"/>
    </location>
</feature>
<organism evidence="2 3">
    <name type="scientific">Roseovarius lutimaris</name>
    <dbReference type="NCBI Taxonomy" id="1005928"/>
    <lineage>
        <taxon>Bacteria</taxon>
        <taxon>Pseudomonadati</taxon>
        <taxon>Pseudomonadota</taxon>
        <taxon>Alphaproteobacteria</taxon>
        <taxon>Rhodobacterales</taxon>
        <taxon>Roseobacteraceae</taxon>
        <taxon>Roseovarius</taxon>
    </lineage>
</organism>
<sequence length="164" mass="18649">MTTNPIAAKLIAKKAKPENAKAEISDNKRDTGQRIFDTLMRSTEKELLKEQKLNRERNKAIVSNLPYALGVLDEEMLLDFFVALEGSAPASQRKLIETHPMRPEGVSELVAEVDAARAKQAEKLKAQREAERREKEREQFERLRQKFEPAKDEMSAPEDSKSKG</sequence>
<evidence type="ECO:0000313" key="3">
    <source>
        <dbReference type="Proteomes" id="UP000198599"/>
    </source>
</evidence>
<proteinExistence type="predicted"/>
<dbReference type="EMBL" id="FOVP01000040">
    <property type="protein sequence ID" value="SFO39714.1"/>
    <property type="molecule type" value="Genomic_DNA"/>
</dbReference>